<dbReference type="AlphaFoldDB" id="A0A7X3JXN5"/>
<comment type="caution">
    <text evidence="5">The sequence shown here is derived from an EMBL/GenBank/DDBJ whole genome shotgun (WGS) entry which is preliminary data.</text>
</comment>
<dbReference type="InterPro" id="IPR051534">
    <property type="entry name" value="CBASS_pafABC_assoc_protein"/>
</dbReference>
<dbReference type="InterPro" id="IPR026881">
    <property type="entry name" value="WYL_dom"/>
</dbReference>
<dbReference type="PANTHER" id="PTHR34580:SF1">
    <property type="entry name" value="PROTEIN PAFC"/>
    <property type="match status" value="1"/>
</dbReference>
<accession>A0A7X3JXN5</accession>
<dbReference type="PIRSF" id="PIRSF016838">
    <property type="entry name" value="PafC"/>
    <property type="match status" value="1"/>
</dbReference>
<dbReference type="Pfam" id="PF25583">
    <property type="entry name" value="WCX"/>
    <property type="match status" value="1"/>
</dbReference>
<protein>
    <submittedName>
        <fullName evidence="5">WYL domain-containing protein</fullName>
    </submittedName>
</protein>
<dbReference type="PANTHER" id="PTHR34580">
    <property type="match status" value="1"/>
</dbReference>
<dbReference type="Proteomes" id="UP000490800">
    <property type="component" value="Unassembled WGS sequence"/>
</dbReference>
<dbReference type="GO" id="GO:0003700">
    <property type="term" value="F:DNA-binding transcription factor activity"/>
    <property type="evidence" value="ECO:0007669"/>
    <property type="project" value="InterPro"/>
</dbReference>
<dbReference type="EMBL" id="RHLK01000001">
    <property type="protein sequence ID" value="MVO98070.1"/>
    <property type="molecule type" value="Genomic_DNA"/>
</dbReference>
<evidence type="ECO:0000313" key="5">
    <source>
        <dbReference type="EMBL" id="MVO98070.1"/>
    </source>
</evidence>
<dbReference type="Pfam" id="PF08279">
    <property type="entry name" value="HTH_11"/>
    <property type="match status" value="1"/>
</dbReference>
<keyword evidence="1" id="KW-0805">Transcription regulation</keyword>
<gene>
    <name evidence="5" type="ORF">EDM21_00680</name>
</gene>
<keyword evidence="2" id="KW-0238">DNA-binding</keyword>
<feature type="domain" description="HTH deoR-type" evidence="4">
    <location>
        <begin position="2"/>
        <end position="61"/>
    </location>
</feature>
<dbReference type="InterPro" id="IPR001034">
    <property type="entry name" value="DeoR_HTH"/>
</dbReference>
<dbReference type="InterPro" id="IPR057727">
    <property type="entry name" value="WCX_dom"/>
</dbReference>
<keyword evidence="3" id="KW-0804">Transcription</keyword>
<evidence type="ECO:0000256" key="1">
    <source>
        <dbReference type="ARBA" id="ARBA00023015"/>
    </source>
</evidence>
<dbReference type="RefSeq" id="WP_157331933.1">
    <property type="nucleotide sequence ID" value="NZ_RHLK01000001.1"/>
</dbReference>
<dbReference type="InterPro" id="IPR018356">
    <property type="entry name" value="Tscrpt_reg_HTH_DeoR_CS"/>
</dbReference>
<dbReference type="PROSITE" id="PS52050">
    <property type="entry name" value="WYL"/>
    <property type="match status" value="1"/>
</dbReference>
<proteinExistence type="predicted"/>
<dbReference type="OrthoDB" id="9815009at2"/>
<dbReference type="InterPro" id="IPR013196">
    <property type="entry name" value="HTH_11"/>
</dbReference>
<evidence type="ECO:0000256" key="2">
    <source>
        <dbReference type="ARBA" id="ARBA00023125"/>
    </source>
</evidence>
<evidence type="ECO:0000256" key="3">
    <source>
        <dbReference type="ARBA" id="ARBA00023163"/>
    </source>
</evidence>
<dbReference type="InterPro" id="IPR036388">
    <property type="entry name" value="WH-like_DNA-bd_sf"/>
</dbReference>
<keyword evidence="6" id="KW-1185">Reference proteome</keyword>
<dbReference type="PROSITE" id="PS00894">
    <property type="entry name" value="HTH_DEOR_1"/>
    <property type="match status" value="1"/>
</dbReference>
<dbReference type="InterPro" id="IPR028349">
    <property type="entry name" value="PafC-like"/>
</dbReference>
<dbReference type="GO" id="GO:0003677">
    <property type="term" value="F:DNA binding"/>
    <property type="evidence" value="ECO:0007669"/>
    <property type="project" value="UniProtKB-KW"/>
</dbReference>
<sequence length="315" mass="36201">MRADRLIAILLALQNRGRMTSRELADRLEVSERTIHRDMEALSAAGIPVVAERGSHGGWTLREGYRTNLTGMKSGEMKSLMLAHPSGLVQDLGLRGAFDDAFQKLLAAFPVSLHREAELVRQRIHIDGAGWRQHEGQLPFLSLIQEAVWDERRLRIRYKREEDYVERILDPLGLVAKGSIWYLIASVENSMRTYRISRLTDAAALNETFERPESFDLAAYWEESTAAFRYNLPRYPARLRLKERTLQRLAAQWYVNVLHSSPVEDDCLEADIEFRTLESACEILLGHGRNIYIIEPPELKQRVLEEARAITAQYE</sequence>
<dbReference type="InterPro" id="IPR036390">
    <property type="entry name" value="WH_DNA-bd_sf"/>
</dbReference>
<evidence type="ECO:0000259" key="4">
    <source>
        <dbReference type="PROSITE" id="PS51000"/>
    </source>
</evidence>
<dbReference type="SUPFAM" id="SSF46785">
    <property type="entry name" value="Winged helix' DNA-binding domain"/>
    <property type="match status" value="1"/>
</dbReference>
<reference evidence="5 6" key="1">
    <citation type="journal article" date="2019" name="Microorganisms">
        <title>Paenibacillus lutrae sp. nov., A Chitinolytic Species Isolated from A River Otter in Castril Natural Park, Granada, Spain.</title>
        <authorList>
            <person name="Rodriguez M."/>
            <person name="Reina J.C."/>
            <person name="Bejar V."/>
            <person name="Llamas I."/>
        </authorList>
    </citation>
    <scope>NUCLEOTIDE SEQUENCE [LARGE SCALE GENOMIC DNA]</scope>
    <source>
        <strain evidence="5 6">N10</strain>
    </source>
</reference>
<evidence type="ECO:0000313" key="6">
    <source>
        <dbReference type="Proteomes" id="UP000490800"/>
    </source>
</evidence>
<organism evidence="5 6">
    <name type="scientific">Paenibacillus lutrae</name>
    <dbReference type="NCBI Taxonomy" id="2078573"/>
    <lineage>
        <taxon>Bacteria</taxon>
        <taxon>Bacillati</taxon>
        <taxon>Bacillota</taxon>
        <taxon>Bacilli</taxon>
        <taxon>Bacillales</taxon>
        <taxon>Paenibacillaceae</taxon>
        <taxon>Paenibacillus</taxon>
    </lineage>
</organism>
<name>A0A7X3JXN5_9BACL</name>
<dbReference type="PROSITE" id="PS51000">
    <property type="entry name" value="HTH_DEOR_2"/>
    <property type="match status" value="1"/>
</dbReference>
<dbReference type="Gene3D" id="1.10.10.10">
    <property type="entry name" value="Winged helix-like DNA-binding domain superfamily/Winged helix DNA-binding domain"/>
    <property type="match status" value="1"/>
</dbReference>
<dbReference type="Pfam" id="PF13280">
    <property type="entry name" value="WYL"/>
    <property type="match status" value="1"/>
</dbReference>